<protein>
    <submittedName>
        <fullName evidence="1">Uncharacterized protein</fullName>
    </submittedName>
</protein>
<sequence>MQPSKLKELYQQVYDQVYPQIKDQKLGVLATVIHVILDSDQTQAEKIRQEWGIEGNSSWEEDLSIVSNVIGYNLIRSKKMEQFIIILIASAIVGVPACLKYIQDTKQKSDSNSKTPPPPPPKKSECASLYLVVPASVARKFTEGKPINQAEVEELIDNASYLLCTNMCTNEQKADRVQEKLVLTEDKITDISEQREVYIKINIADGQDMIGKQIPYALKSNLPAHGQGVIRKIACIEYLSVSGLEEFNRI</sequence>
<reference evidence="2" key="1">
    <citation type="submission" date="2020-10" db="EMBL/GenBank/DDBJ databases">
        <title>Genome-based taxonomic classification of the species Anabaenopsis elenkinii.</title>
        <authorList>
            <person name="Delbaje E."/>
            <person name="Andreote A.P.D."/>
            <person name="Pellegrinetti T.A."/>
            <person name="Cruz R.B."/>
            <person name="Branco L.H.Z."/>
            <person name="Fiore M.F."/>
        </authorList>
    </citation>
    <scope>NUCLEOTIDE SEQUENCE [LARGE SCALE GENOMIC DNA]</scope>
    <source>
        <strain evidence="2">CCIBt3563</strain>
    </source>
</reference>
<name>A0A7U3NLS2_9CYAN</name>
<organism evidence="1 2">
    <name type="scientific">Anabaenopsis elenkinii CCIBt3563</name>
    <dbReference type="NCBI Taxonomy" id="2779889"/>
    <lineage>
        <taxon>Bacteria</taxon>
        <taxon>Bacillati</taxon>
        <taxon>Cyanobacteriota</taxon>
        <taxon>Cyanophyceae</taxon>
        <taxon>Nostocales</taxon>
        <taxon>Nodulariaceae</taxon>
        <taxon>Anabaenopsis</taxon>
    </lineage>
</organism>
<evidence type="ECO:0000313" key="1">
    <source>
        <dbReference type="EMBL" id="QOV21225.1"/>
    </source>
</evidence>
<dbReference type="KEGG" id="aee:IM676_10545"/>
<dbReference type="EMBL" id="CP063311">
    <property type="protein sequence ID" value="QOV21225.1"/>
    <property type="molecule type" value="Genomic_DNA"/>
</dbReference>
<dbReference type="AlphaFoldDB" id="A0A7U3NLS2"/>
<dbReference type="Proteomes" id="UP000593846">
    <property type="component" value="Chromosome"/>
</dbReference>
<evidence type="ECO:0000313" key="2">
    <source>
        <dbReference type="Proteomes" id="UP000593846"/>
    </source>
</evidence>
<gene>
    <name evidence="1" type="ORF">IM676_10545</name>
</gene>
<dbReference type="RefSeq" id="WP_200986882.1">
    <property type="nucleotide sequence ID" value="NZ_CP063311.1"/>
</dbReference>
<proteinExistence type="predicted"/>
<keyword evidence="2" id="KW-1185">Reference proteome</keyword>
<accession>A0A7U3NLS2</accession>